<dbReference type="KEGG" id="rci:RRC198"/>
<dbReference type="InterPro" id="IPR009959">
    <property type="entry name" value="Cyclase_SnoaL-like"/>
</dbReference>
<dbReference type="Pfam" id="PF07366">
    <property type="entry name" value="SnoaL"/>
    <property type="match status" value="1"/>
</dbReference>
<evidence type="ECO:0000313" key="2">
    <source>
        <dbReference type="Proteomes" id="UP000000663"/>
    </source>
</evidence>
<keyword evidence="2" id="KW-1185">Reference proteome</keyword>
<dbReference type="EMBL" id="AM114193">
    <property type="protein sequence ID" value="CAJ37944.1"/>
    <property type="molecule type" value="Genomic_DNA"/>
</dbReference>
<accession>Q0W0Z9</accession>
<dbReference type="RefSeq" id="WP_012034650.1">
    <property type="nucleotide sequence ID" value="NC_009464.1"/>
</dbReference>
<dbReference type="Gene3D" id="3.10.450.50">
    <property type="match status" value="1"/>
</dbReference>
<dbReference type="SUPFAM" id="SSF54427">
    <property type="entry name" value="NTF2-like"/>
    <property type="match status" value="1"/>
</dbReference>
<dbReference type="GO" id="GO:0030638">
    <property type="term" value="P:polyketide metabolic process"/>
    <property type="evidence" value="ECO:0007669"/>
    <property type="project" value="InterPro"/>
</dbReference>
<organism evidence="1 2">
    <name type="scientific">Methanocella arvoryzae (strain DSM 22066 / NBRC 105507 / MRE50)</name>
    <dbReference type="NCBI Taxonomy" id="351160"/>
    <lineage>
        <taxon>Archaea</taxon>
        <taxon>Methanobacteriati</taxon>
        <taxon>Methanobacteriota</taxon>
        <taxon>Stenosarchaea group</taxon>
        <taxon>Methanomicrobia</taxon>
        <taxon>Methanocellales</taxon>
        <taxon>Methanocellaceae</taxon>
        <taxon>Methanocella</taxon>
    </lineage>
</organism>
<sequence>MMREEQLYSISIMSEGPHTATEDNKALVRRYYEEFYDRRNLAVIDELVSEKYVHHIPDVLNQVMDYQDFRKRELQMSGAFPDLSRSIEDMIAEGDKVVTRSIMKGTHTGNLPNIPATDRKIDVDCIVINRINDGKIVEGWESYDSLGMYLQLEVIHMVSTLSKARHERGAFPPLRTWPE</sequence>
<dbReference type="InterPro" id="IPR032710">
    <property type="entry name" value="NTF2-like_dom_sf"/>
</dbReference>
<dbReference type="PATRIC" id="fig|351160.9.peg.336"/>
<dbReference type="eggNOG" id="arCOG06513">
    <property type="taxonomic scope" value="Archaea"/>
</dbReference>
<protein>
    <recommendedName>
        <fullName evidence="3">Ester cyclase</fullName>
    </recommendedName>
</protein>
<dbReference type="Proteomes" id="UP000000663">
    <property type="component" value="Chromosome"/>
</dbReference>
<dbReference type="AlphaFoldDB" id="Q0W0Z9"/>
<dbReference type="PANTHER" id="PTHR38436">
    <property type="entry name" value="POLYKETIDE CYCLASE SNOAL-LIKE DOMAIN"/>
    <property type="match status" value="1"/>
</dbReference>
<evidence type="ECO:0008006" key="3">
    <source>
        <dbReference type="Google" id="ProtNLM"/>
    </source>
</evidence>
<dbReference type="GeneID" id="5145694"/>
<proteinExistence type="predicted"/>
<name>Q0W0Z9_METAR</name>
<reference evidence="1 2" key="1">
    <citation type="journal article" date="2006" name="Science">
        <title>Genome of rice cluster I archaea -- the key methane producers in the rice rhizosphere.</title>
        <authorList>
            <person name="Erkel C."/>
            <person name="Kube M."/>
            <person name="Reinhardt R."/>
            <person name="Liesack W."/>
        </authorList>
    </citation>
    <scope>NUCLEOTIDE SEQUENCE [LARGE SCALE GENOMIC DNA]</scope>
    <source>
        <strain evidence="2">DSM 22066 / NBRC 105507 / MRE50</strain>
    </source>
</reference>
<evidence type="ECO:0000313" key="1">
    <source>
        <dbReference type="EMBL" id="CAJ37944.1"/>
    </source>
</evidence>
<gene>
    <name evidence="1" type="ORF">RRC198</name>
</gene>
<dbReference type="PANTHER" id="PTHR38436:SF1">
    <property type="entry name" value="ESTER CYCLASE"/>
    <property type="match status" value="1"/>
</dbReference>